<dbReference type="PANTHER" id="PTHR34308">
    <property type="entry name" value="COBALAMIN BIOSYNTHESIS PROTEIN CBIB"/>
    <property type="match status" value="1"/>
</dbReference>
<dbReference type="InterPro" id="IPR004485">
    <property type="entry name" value="Cobalamin_biosynth_CobD/CbiB"/>
</dbReference>
<feature type="transmembrane region" description="Helical" evidence="9">
    <location>
        <begin position="146"/>
        <end position="168"/>
    </location>
</feature>
<evidence type="ECO:0000256" key="2">
    <source>
        <dbReference type="ARBA" id="ARBA00004953"/>
    </source>
</evidence>
<comment type="caution">
    <text evidence="9">Lacks conserved residue(s) required for the propagation of feature annotation.</text>
</comment>
<feature type="transmembrane region" description="Helical" evidence="9">
    <location>
        <begin position="48"/>
        <end position="68"/>
    </location>
</feature>
<dbReference type="HAMAP" id="MF_00024">
    <property type="entry name" value="CobD_CbiB"/>
    <property type="match status" value="1"/>
</dbReference>
<evidence type="ECO:0000313" key="10">
    <source>
        <dbReference type="EMBL" id="MFA9460429.1"/>
    </source>
</evidence>
<evidence type="ECO:0000256" key="4">
    <source>
        <dbReference type="ARBA" id="ARBA00022475"/>
    </source>
</evidence>
<dbReference type="Proteomes" id="UP001575181">
    <property type="component" value="Unassembled WGS sequence"/>
</dbReference>
<name>A0ABV4TTG1_9GAMM</name>
<keyword evidence="8 9" id="KW-0472">Membrane</keyword>
<evidence type="ECO:0000256" key="9">
    <source>
        <dbReference type="HAMAP-Rule" id="MF_00024"/>
    </source>
</evidence>
<evidence type="ECO:0000313" key="11">
    <source>
        <dbReference type="Proteomes" id="UP001575181"/>
    </source>
</evidence>
<evidence type="ECO:0000256" key="5">
    <source>
        <dbReference type="ARBA" id="ARBA00022573"/>
    </source>
</evidence>
<evidence type="ECO:0000256" key="3">
    <source>
        <dbReference type="ARBA" id="ARBA00006263"/>
    </source>
</evidence>
<evidence type="ECO:0000256" key="8">
    <source>
        <dbReference type="ARBA" id="ARBA00023136"/>
    </source>
</evidence>
<evidence type="ECO:0000256" key="6">
    <source>
        <dbReference type="ARBA" id="ARBA00022692"/>
    </source>
</evidence>
<evidence type="ECO:0000256" key="1">
    <source>
        <dbReference type="ARBA" id="ARBA00004651"/>
    </source>
</evidence>
<proteinExistence type="inferred from homology"/>
<reference evidence="10 11" key="1">
    <citation type="submission" date="2024-08" db="EMBL/GenBank/DDBJ databases">
        <title>Whole-genome sequencing of halo(alkali)philic microorganisms from hypersaline lakes.</title>
        <authorList>
            <person name="Sorokin D.Y."/>
            <person name="Merkel A.Y."/>
            <person name="Messina E."/>
            <person name="Yakimov M."/>
        </authorList>
    </citation>
    <scope>NUCLEOTIDE SEQUENCE [LARGE SCALE GENOMIC DNA]</scope>
    <source>
        <strain evidence="10 11">Cl-TMA</strain>
    </source>
</reference>
<dbReference type="RefSeq" id="WP_373655216.1">
    <property type="nucleotide sequence ID" value="NZ_JBGUAW010000004.1"/>
</dbReference>
<comment type="caution">
    <text evidence="10">The sequence shown here is derived from an EMBL/GenBank/DDBJ whole genome shotgun (WGS) entry which is preliminary data.</text>
</comment>
<protein>
    <recommendedName>
        <fullName evidence="9">Cobalamin biosynthesis protein CobD</fullName>
    </recommendedName>
</protein>
<keyword evidence="4 9" id="KW-1003">Cell membrane</keyword>
<dbReference type="EMBL" id="JBGUAW010000004">
    <property type="protein sequence ID" value="MFA9460429.1"/>
    <property type="molecule type" value="Genomic_DNA"/>
</dbReference>
<comment type="pathway">
    <text evidence="2 9">Cofactor biosynthesis; adenosylcobalamin biosynthesis.</text>
</comment>
<comment type="subcellular location">
    <subcellularLocation>
        <location evidence="1 9">Cell membrane</location>
        <topology evidence="1 9">Multi-pass membrane protein</topology>
    </subcellularLocation>
</comment>
<evidence type="ECO:0000256" key="7">
    <source>
        <dbReference type="ARBA" id="ARBA00022989"/>
    </source>
</evidence>
<keyword evidence="6 9" id="KW-0812">Transmembrane</keyword>
<comment type="function">
    <text evidence="9">Converts cobyric acid to cobinamide by the addition of aminopropanol on the F carboxylic group.</text>
</comment>
<keyword evidence="11" id="KW-1185">Reference proteome</keyword>
<dbReference type="NCBIfam" id="TIGR00380">
    <property type="entry name" value="cobal_cbiB"/>
    <property type="match status" value="1"/>
</dbReference>
<dbReference type="Pfam" id="PF03186">
    <property type="entry name" value="CobD_Cbib"/>
    <property type="match status" value="1"/>
</dbReference>
<dbReference type="PANTHER" id="PTHR34308:SF1">
    <property type="entry name" value="COBALAMIN BIOSYNTHESIS PROTEIN CBIB"/>
    <property type="match status" value="1"/>
</dbReference>
<organism evidence="10 11">
    <name type="scientific">Thiohalorhabdus methylotrophus</name>
    <dbReference type="NCBI Taxonomy" id="3242694"/>
    <lineage>
        <taxon>Bacteria</taxon>
        <taxon>Pseudomonadati</taxon>
        <taxon>Pseudomonadota</taxon>
        <taxon>Gammaproteobacteria</taxon>
        <taxon>Thiohalorhabdales</taxon>
        <taxon>Thiohalorhabdaceae</taxon>
        <taxon>Thiohalorhabdus</taxon>
    </lineage>
</organism>
<gene>
    <name evidence="10" type="primary">cbiB</name>
    <name evidence="9" type="synonym">cobD</name>
    <name evidence="10" type="ORF">ACERLL_06255</name>
</gene>
<accession>A0ABV4TTG1</accession>
<keyword evidence="5 9" id="KW-0169">Cobalamin biosynthesis</keyword>
<keyword evidence="7 9" id="KW-1133">Transmembrane helix</keyword>
<comment type="similarity">
    <text evidence="3 9">Belongs to the CobD/CbiB family.</text>
</comment>
<sequence>MTLLAVVLAGLLLDALLGDPRRRHPLAAFGALAARVERRLNRGAGRRFRGLVALLLLVLPFVLVAWWLGRLPVAGPLLAVVLFYLAFGGRSLAEHARAVAGPLAAGDLEAARRSVGLLVSRDTERMSGAEAARATVESVLENGSDAVFASLFWLLVLGPGGVVLHRLVNTLDAMWGYRTARFRGFGWAAARLDDLLNAPPALLTALTYSLLGRTGAALRSWWTQAGTWKSWNAGMVMAAGAGALGVRLGGAAAYHGAAEARPPLGEGGEPDATTIHAAVALVRRGVALWVGLLAAGVLVLD</sequence>